<organism evidence="1 2">
    <name type="scientific">Paracoccus subflavus</name>
    <dbReference type="NCBI Taxonomy" id="2528244"/>
    <lineage>
        <taxon>Bacteria</taxon>
        <taxon>Pseudomonadati</taxon>
        <taxon>Pseudomonadota</taxon>
        <taxon>Alphaproteobacteria</taxon>
        <taxon>Rhodobacterales</taxon>
        <taxon>Paracoccaceae</taxon>
        <taxon>Paracoccus</taxon>
    </lineage>
</organism>
<comment type="caution">
    <text evidence="1">The sequence shown here is derived from an EMBL/GenBank/DDBJ whole genome shotgun (WGS) entry which is preliminary data.</text>
</comment>
<gene>
    <name evidence="1" type="ORF">EYE42_06830</name>
</gene>
<dbReference type="Gene3D" id="3.40.50.1820">
    <property type="entry name" value="alpha/beta hydrolase"/>
    <property type="match status" value="1"/>
</dbReference>
<evidence type="ECO:0000313" key="1">
    <source>
        <dbReference type="EMBL" id="TBN41090.1"/>
    </source>
</evidence>
<proteinExistence type="predicted"/>
<sequence>MPVLKVDATDRALPDALGWDGRSLPAHAPIVVMIHGYRYSPAAFRCDPHRHILSLDPDPAHGSTLSWPRALGFGSGRDDEGLAVAFGWEARGLLGRAYRRAGDAGRRVAALVSDLAAETGRPVALIGHSLGARVALQALHHADPGSIGRIVLLAGAEFRDTAAAALDSPAGRRAEVLNITSRENDLFDFAMEIWLDRGRRSAIGFGLARPAANWVDVQIDDQPTLDVLDRLGFPVERHPRRLSHWTPYLRRGLFDFYRTALFQPWALSLPMLRTRLPGRIEPRWSRLLAGPAQPQPFRA</sequence>
<dbReference type="SUPFAM" id="SSF53474">
    <property type="entry name" value="alpha/beta-Hydrolases"/>
    <property type="match status" value="1"/>
</dbReference>
<dbReference type="AlphaFoldDB" id="A0A4Q9G4I2"/>
<dbReference type="OrthoDB" id="7303283at2"/>
<reference evidence="1 2" key="1">
    <citation type="submission" date="2019-02" db="EMBL/GenBank/DDBJ databases">
        <title>Paracoccus subflavus sp. nov., isolated from marine sediment of the Pacific Ocean.</title>
        <authorList>
            <person name="Zhang G."/>
        </authorList>
    </citation>
    <scope>NUCLEOTIDE SEQUENCE [LARGE SCALE GENOMIC DNA]</scope>
    <source>
        <strain evidence="1 2">GY0581</strain>
    </source>
</reference>
<accession>A0A4Q9G4I2</accession>
<dbReference type="RefSeq" id="WP_130990570.1">
    <property type="nucleotide sequence ID" value="NZ_SISK01000004.1"/>
</dbReference>
<dbReference type="InterPro" id="IPR029058">
    <property type="entry name" value="AB_hydrolase_fold"/>
</dbReference>
<evidence type="ECO:0000313" key="2">
    <source>
        <dbReference type="Proteomes" id="UP000293520"/>
    </source>
</evidence>
<dbReference type="EMBL" id="SISK01000004">
    <property type="protein sequence ID" value="TBN41090.1"/>
    <property type="molecule type" value="Genomic_DNA"/>
</dbReference>
<dbReference type="Proteomes" id="UP000293520">
    <property type="component" value="Unassembled WGS sequence"/>
</dbReference>
<name>A0A4Q9G4I2_9RHOB</name>
<keyword evidence="2" id="KW-1185">Reference proteome</keyword>
<protein>
    <submittedName>
        <fullName evidence="1">Uncharacterized protein</fullName>
    </submittedName>
</protein>